<gene>
    <name evidence="2" type="ORF">E4O92_08100</name>
</gene>
<keyword evidence="3" id="KW-1185">Reference proteome</keyword>
<protein>
    <recommendedName>
        <fullName evidence="4">PEP-CTERM protein-sorting domain-containing protein</fullName>
    </recommendedName>
</protein>
<reference evidence="2 3" key="1">
    <citation type="submission" date="2019-03" db="EMBL/GenBank/DDBJ databases">
        <title>Draft genome of Massilia hortus sp. nov., a novel bacterial species of the Oxalobacteraceae family.</title>
        <authorList>
            <person name="Peta V."/>
            <person name="Raths R."/>
            <person name="Bucking H."/>
        </authorList>
    </citation>
    <scope>NUCLEOTIDE SEQUENCE [LARGE SCALE GENOMIC DNA]</scope>
    <source>
        <strain evidence="2 3">ONC3</strain>
    </source>
</reference>
<evidence type="ECO:0000313" key="2">
    <source>
        <dbReference type="EMBL" id="TFW32878.1"/>
    </source>
</evidence>
<evidence type="ECO:0008006" key="4">
    <source>
        <dbReference type="Google" id="ProtNLM"/>
    </source>
</evidence>
<evidence type="ECO:0000313" key="3">
    <source>
        <dbReference type="Proteomes" id="UP000297258"/>
    </source>
</evidence>
<organism evidence="2 3">
    <name type="scientific">Massilia horti</name>
    <dbReference type="NCBI Taxonomy" id="2562153"/>
    <lineage>
        <taxon>Bacteria</taxon>
        <taxon>Pseudomonadati</taxon>
        <taxon>Pseudomonadota</taxon>
        <taxon>Betaproteobacteria</taxon>
        <taxon>Burkholderiales</taxon>
        <taxon>Oxalobacteraceae</taxon>
        <taxon>Telluria group</taxon>
        <taxon>Massilia</taxon>
    </lineage>
</organism>
<accession>A0A4Y9T680</accession>
<dbReference type="RefSeq" id="WP_135189259.1">
    <property type="nucleotide sequence ID" value="NZ_SPUM01000047.1"/>
</dbReference>
<feature type="chain" id="PRO_5021224813" description="PEP-CTERM protein-sorting domain-containing protein" evidence="1">
    <location>
        <begin position="27"/>
        <end position="220"/>
    </location>
</feature>
<name>A0A4Y9T680_9BURK</name>
<keyword evidence="1" id="KW-0732">Signal</keyword>
<dbReference type="OrthoDB" id="8702817at2"/>
<sequence>MFNVQKHLRHVVLALGLAAASLTAGATVLPTYKIDVANTATSDIAYIDFVFGSIDGAAPVTASLSHFTGIPLSELDRTGAVSGTSDGFIIGNAGAYNDLFLAVDGPFAFDLNFSEGFLGFASTFDSNSFFSIVLYDSLSNVIGDPNGALNFSLSKTGVVVTSTSSLLSLTPVAAVAVPEPADWVLMLTGLVFVVYMTRLNGRANARRLAAAQATVARAIA</sequence>
<evidence type="ECO:0000256" key="1">
    <source>
        <dbReference type="SAM" id="SignalP"/>
    </source>
</evidence>
<proteinExistence type="predicted"/>
<dbReference type="NCBIfam" id="NF038129">
    <property type="entry name" value="PEP_NF038129"/>
    <property type="match status" value="1"/>
</dbReference>
<dbReference type="Proteomes" id="UP000297258">
    <property type="component" value="Unassembled WGS sequence"/>
</dbReference>
<comment type="caution">
    <text evidence="2">The sequence shown here is derived from an EMBL/GenBank/DDBJ whole genome shotgun (WGS) entry which is preliminary data.</text>
</comment>
<dbReference type="AlphaFoldDB" id="A0A4Y9T680"/>
<dbReference type="EMBL" id="SPUM01000047">
    <property type="protein sequence ID" value="TFW32878.1"/>
    <property type="molecule type" value="Genomic_DNA"/>
</dbReference>
<feature type="signal peptide" evidence="1">
    <location>
        <begin position="1"/>
        <end position="26"/>
    </location>
</feature>